<reference evidence="1 2" key="2">
    <citation type="submission" date="2008-04" db="EMBL/GenBank/DDBJ databases">
        <authorList>
            <person name="Fulton L."/>
            <person name="Clifton S."/>
            <person name="Fulton B."/>
            <person name="Xu J."/>
            <person name="Minx P."/>
            <person name="Pepin K.H."/>
            <person name="Johnson M."/>
            <person name="Thiruvilangam P."/>
            <person name="Bhonagiri V."/>
            <person name="Nash W.E."/>
            <person name="Mardis E.R."/>
            <person name="Wilson R.K."/>
        </authorList>
    </citation>
    <scope>NUCLEOTIDE SEQUENCE [LARGE SCALE GENOMIC DNA]</scope>
    <source>
        <strain evidence="1 2">DSM 17136</strain>
    </source>
</reference>
<evidence type="ECO:0000313" key="2">
    <source>
        <dbReference type="Proteomes" id="UP000003146"/>
    </source>
</evidence>
<reference evidence="1 2" key="1">
    <citation type="submission" date="2008-04" db="EMBL/GenBank/DDBJ databases">
        <title>Draft genome sequence of Bacteroides coprocola (DSM 17136).</title>
        <authorList>
            <person name="Sudarsanam P."/>
            <person name="Ley R."/>
            <person name="Guruge J."/>
            <person name="Turnbaugh P.J."/>
            <person name="Mahowald M."/>
            <person name="Liep D."/>
            <person name="Gordon J."/>
        </authorList>
    </citation>
    <scope>NUCLEOTIDE SEQUENCE [LARGE SCALE GENOMIC DNA]</scope>
    <source>
        <strain evidence="1 2">DSM 17136</strain>
    </source>
</reference>
<accession>B3JLU3</accession>
<organism evidence="1 2">
    <name type="scientific">Phocaeicola coprocola DSM 17136</name>
    <dbReference type="NCBI Taxonomy" id="470145"/>
    <lineage>
        <taxon>Bacteria</taxon>
        <taxon>Pseudomonadati</taxon>
        <taxon>Bacteroidota</taxon>
        <taxon>Bacteroidia</taxon>
        <taxon>Bacteroidales</taxon>
        <taxon>Bacteroidaceae</taxon>
        <taxon>Phocaeicola</taxon>
    </lineage>
</organism>
<gene>
    <name evidence="1" type="ORF">BACCOP_02890</name>
</gene>
<sequence>MKTLTWQKPGQQNVAQELIKIIIKLCCGIKDYDFLTECAITKIYFI</sequence>
<dbReference type="Proteomes" id="UP000003146">
    <property type="component" value="Unassembled WGS sequence"/>
</dbReference>
<dbReference type="EMBL" id="ABIY02000101">
    <property type="protein sequence ID" value="EDV00096.1"/>
    <property type="molecule type" value="Genomic_DNA"/>
</dbReference>
<comment type="caution">
    <text evidence="1">The sequence shown here is derived from an EMBL/GenBank/DDBJ whole genome shotgun (WGS) entry which is preliminary data.</text>
</comment>
<protein>
    <submittedName>
        <fullName evidence="1">Uncharacterized protein</fullName>
    </submittedName>
</protein>
<name>B3JLU3_9BACT</name>
<dbReference type="AlphaFoldDB" id="B3JLU3"/>
<proteinExistence type="predicted"/>
<dbReference type="HOGENOM" id="CLU_210134_0_0_10"/>
<evidence type="ECO:0000313" key="1">
    <source>
        <dbReference type="EMBL" id="EDV00096.1"/>
    </source>
</evidence>